<dbReference type="KEGG" id="ppac:PAP_08765"/>
<dbReference type="eggNOG" id="arCOG03911">
    <property type="taxonomic scope" value="Archaea"/>
</dbReference>
<dbReference type="GeneID" id="24842850"/>
<reference evidence="3 4" key="2">
    <citation type="journal article" date="2015" name="Genome Announc.">
        <title>Complete Genome Sequence of Hyperthermophilic Piezophilic Archaeon Palaeococcus pacificus DY20341T, Isolated from Deep-Sea Hydrothermal Sediments.</title>
        <authorList>
            <person name="Zeng X."/>
            <person name="Jebbar M."/>
            <person name="Shao Z."/>
        </authorList>
    </citation>
    <scope>NUCLEOTIDE SEQUENCE [LARGE SCALE GENOMIC DNA]</scope>
    <source>
        <strain evidence="3 4">DY20341</strain>
    </source>
</reference>
<evidence type="ECO:0000313" key="4">
    <source>
        <dbReference type="Proteomes" id="UP000027981"/>
    </source>
</evidence>
<keyword evidence="4" id="KW-1185">Reference proteome</keyword>
<dbReference type="STRING" id="1343739.PAP_08765"/>
<accession>A0A075M005</accession>
<gene>
    <name evidence="3" type="ORF">PAP_08765</name>
</gene>
<dbReference type="RefSeq" id="WP_084177552.1">
    <property type="nucleotide sequence ID" value="NZ_CP006019.1"/>
</dbReference>
<feature type="transmembrane region" description="Helical" evidence="1">
    <location>
        <begin position="28"/>
        <end position="54"/>
    </location>
</feature>
<evidence type="ECO:0000313" key="3">
    <source>
        <dbReference type="EMBL" id="AIF70133.1"/>
    </source>
</evidence>
<dbReference type="EMBL" id="CP006019">
    <property type="protein sequence ID" value="AIF70133.1"/>
    <property type="molecule type" value="Genomic_DNA"/>
</dbReference>
<feature type="domain" description="SHOCT" evidence="2">
    <location>
        <begin position="73"/>
        <end position="99"/>
    </location>
</feature>
<sequence>MMFGNINAGGFLVHSGEFEWGWHDMMGFGYFGIFGAIFMLLFWVAIIVGVVWFIKWIIEQSSTGTTKTSKNRALEILDEKYARGEIDDEEYERRKRKLLEG</sequence>
<name>A0A075M005_9EURY</name>
<proteinExistence type="predicted"/>
<dbReference type="Proteomes" id="UP000027981">
    <property type="component" value="Chromosome"/>
</dbReference>
<keyword evidence="1" id="KW-1133">Transmembrane helix</keyword>
<dbReference type="Pfam" id="PF09851">
    <property type="entry name" value="SHOCT"/>
    <property type="match status" value="1"/>
</dbReference>
<dbReference type="HOGENOM" id="CLU_159099_2_2_2"/>
<dbReference type="InterPro" id="IPR018649">
    <property type="entry name" value="SHOCT"/>
</dbReference>
<dbReference type="OrthoDB" id="53394at2157"/>
<evidence type="ECO:0000256" key="1">
    <source>
        <dbReference type="SAM" id="Phobius"/>
    </source>
</evidence>
<organism evidence="3 4">
    <name type="scientific">Palaeococcus pacificus DY20341</name>
    <dbReference type="NCBI Taxonomy" id="1343739"/>
    <lineage>
        <taxon>Archaea</taxon>
        <taxon>Methanobacteriati</taxon>
        <taxon>Methanobacteriota</taxon>
        <taxon>Thermococci</taxon>
        <taxon>Thermococcales</taxon>
        <taxon>Thermococcaceae</taxon>
        <taxon>Palaeococcus</taxon>
    </lineage>
</organism>
<evidence type="ECO:0000259" key="2">
    <source>
        <dbReference type="Pfam" id="PF09851"/>
    </source>
</evidence>
<dbReference type="AlphaFoldDB" id="A0A075M005"/>
<protein>
    <submittedName>
        <fullName evidence="3">Membrane protein</fullName>
    </submittedName>
</protein>
<reference evidence="4" key="1">
    <citation type="submission" date="2013-06" db="EMBL/GenBank/DDBJ databases">
        <title>Complete Genome Sequence of Hyperthermophilic Palaeococcus pacificus DY20341T, Isolated from a Deep-Sea Hydrothermal Sediments.</title>
        <authorList>
            <person name="Zeng X."/>
            <person name="Shao Z."/>
        </authorList>
    </citation>
    <scope>NUCLEOTIDE SEQUENCE [LARGE SCALE GENOMIC DNA]</scope>
    <source>
        <strain evidence="4">DY20341</strain>
    </source>
</reference>
<keyword evidence="1" id="KW-0812">Transmembrane</keyword>
<keyword evidence="1" id="KW-0472">Membrane</keyword>